<dbReference type="InterPro" id="IPR013424">
    <property type="entry name" value="Ice-binding_C"/>
</dbReference>
<dbReference type="EMBL" id="VBAK01000106">
    <property type="protein sequence ID" value="TMI90917.1"/>
    <property type="molecule type" value="Genomic_DNA"/>
</dbReference>
<sequence length="234" mass="24845">MRLMQKRCPAWISMLGVLGFLWTAPPAPATGAPVFFSGMPCIGSLDNTSCPVPRFGTIINFDDLATNSPLPPLQYAAQGVVSMTNADPSFPLLVVPGSQSFLNAVGTGVHDGWAMNAIFLLARPTDRIGIGIADSSVPPPSSNFIDAYDVNMNVIATNAQGPDFTFDGFTFHENYSGFADSVSEIAALGVRCSFCQVDDLQFDPPVPVPEPSSLLLLGAGLPPALLWRRGRRAS</sequence>
<comment type="caution">
    <text evidence="2">The sequence shown here is derived from an EMBL/GenBank/DDBJ whole genome shotgun (WGS) entry which is preliminary data.</text>
</comment>
<organism evidence="2 3">
    <name type="scientific">Candidatus Segetimicrobium genomatis</name>
    <dbReference type="NCBI Taxonomy" id="2569760"/>
    <lineage>
        <taxon>Bacteria</taxon>
        <taxon>Bacillati</taxon>
        <taxon>Candidatus Sysuimicrobiota</taxon>
        <taxon>Candidatus Sysuimicrobiia</taxon>
        <taxon>Candidatus Sysuimicrobiales</taxon>
        <taxon>Candidatus Segetimicrobiaceae</taxon>
        <taxon>Candidatus Segetimicrobium</taxon>
    </lineage>
</organism>
<dbReference type="NCBIfam" id="TIGR02595">
    <property type="entry name" value="PEP_CTERM"/>
    <property type="match status" value="1"/>
</dbReference>
<gene>
    <name evidence="2" type="ORF">E6H00_05685</name>
</gene>
<dbReference type="AlphaFoldDB" id="A0A537K568"/>
<protein>
    <submittedName>
        <fullName evidence="2">PEP-CTERM sorting domain-containing protein</fullName>
    </submittedName>
</protein>
<name>A0A537K568_9BACT</name>
<evidence type="ECO:0000313" key="2">
    <source>
        <dbReference type="EMBL" id="TMI90917.1"/>
    </source>
</evidence>
<proteinExistence type="predicted"/>
<keyword evidence="1" id="KW-0732">Signal</keyword>
<feature type="chain" id="PRO_5021796676" evidence="1">
    <location>
        <begin position="30"/>
        <end position="234"/>
    </location>
</feature>
<evidence type="ECO:0000256" key="1">
    <source>
        <dbReference type="SAM" id="SignalP"/>
    </source>
</evidence>
<evidence type="ECO:0000313" key="3">
    <source>
        <dbReference type="Proteomes" id="UP000318509"/>
    </source>
</evidence>
<feature type="signal peptide" evidence="1">
    <location>
        <begin position="1"/>
        <end position="29"/>
    </location>
</feature>
<accession>A0A537K568</accession>
<reference evidence="2 3" key="1">
    <citation type="journal article" date="2019" name="Nat. Microbiol.">
        <title>Mediterranean grassland soil C-N compound turnover is dependent on rainfall and depth, and is mediated by genomically divergent microorganisms.</title>
        <authorList>
            <person name="Diamond S."/>
            <person name="Andeer P.F."/>
            <person name="Li Z."/>
            <person name="Crits-Christoph A."/>
            <person name="Burstein D."/>
            <person name="Anantharaman K."/>
            <person name="Lane K.R."/>
            <person name="Thomas B.C."/>
            <person name="Pan C."/>
            <person name="Northen T.R."/>
            <person name="Banfield J.F."/>
        </authorList>
    </citation>
    <scope>NUCLEOTIDE SEQUENCE [LARGE SCALE GENOMIC DNA]</scope>
    <source>
        <strain evidence="2">NP_3</strain>
    </source>
</reference>
<dbReference type="Proteomes" id="UP000318509">
    <property type="component" value="Unassembled WGS sequence"/>
</dbReference>